<evidence type="ECO:0000256" key="6">
    <source>
        <dbReference type="ARBA" id="ARBA00023242"/>
    </source>
</evidence>
<keyword evidence="5" id="KW-0819">tRNA processing</keyword>
<name>A0AAV7YX88_9EUKA</name>
<dbReference type="PANTHER" id="PTHR15627:SF8">
    <property type="entry name" value="TRNA-URIDINE AMINOCARBOXYPROPYLTRANSFERASE 1"/>
    <property type="match status" value="1"/>
</dbReference>
<comment type="subcellular location">
    <subcellularLocation>
        <location evidence="1">Nucleus</location>
    </subcellularLocation>
</comment>
<evidence type="ECO:0000256" key="11">
    <source>
        <dbReference type="ARBA" id="ARBA00048718"/>
    </source>
</evidence>
<dbReference type="GO" id="GO:0016432">
    <property type="term" value="F:tRNA-uridine aminocarboxypropyltransferase activity"/>
    <property type="evidence" value="ECO:0007669"/>
    <property type="project" value="UniProtKB-EC"/>
</dbReference>
<evidence type="ECO:0000313" key="14">
    <source>
        <dbReference type="EMBL" id="KAJ3434502.1"/>
    </source>
</evidence>
<evidence type="ECO:0000259" key="13">
    <source>
        <dbReference type="SMART" id="SM01144"/>
    </source>
</evidence>
<comment type="similarity">
    <text evidence="8">Belongs to the TDD superfamily. DTWD1 family.</text>
</comment>
<dbReference type="AlphaFoldDB" id="A0AAV7YX88"/>
<evidence type="ECO:0000313" key="15">
    <source>
        <dbReference type="Proteomes" id="UP001146793"/>
    </source>
</evidence>
<dbReference type="GO" id="GO:0008033">
    <property type="term" value="P:tRNA processing"/>
    <property type="evidence" value="ECO:0007669"/>
    <property type="project" value="UniProtKB-KW"/>
</dbReference>
<protein>
    <recommendedName>
        <fullName evidence="9">tRNA-uridine aminocarboxypropyltransferase 1</fullName>
        <ecNumber evidence="2">2.5.1.25</ecNumber>
    </recommendedName>
    <alternativeName>
        <fullName evidence="10">DTW domain-containing protein 1</fullName>
    </alternativeName>
</protein>
<organism evidence="14 15">
    <name type="scientific">Anaeramoeba flamelloides</name>
    <dbReference type="NCBI Taxonomy" id="1746091"/>
    <lineage>
        <taxon>Eukaryota</taxon>
        <taxon>Metamonada</taxon>
        <taxon>Anaeramoebidae</taxon>
        <taxon>Anaeramoeba</taxon>
    </lineage>
</organism>
<reference evidence="14" key="1">
    <citation type="submission" date="2022-08" db="EMBL/GenBank/DDBJ databases">
        <title>Novel sulphate-reducing endosymbionts in the free-living metamonad Anaeramoeba.</title>
        <authorList>
            <person name="Jerlstrom-Hultqvist J."/>
            <person name="Cepicka I."/>
            <person name="Gallot-Lavallee L."/>
            <person name="Salas-Leiva D."/>
            <person name="Curtis B.A."/>
            <person name="Zahonova K."/>
            <person name="Pipaliya S."/>
            <person name="Dacks J."/>
            <person name="Roger A.J."/>
        </authorList>
    </citation>
    <scope>NUCLEOTIDE SEQUENCE</scope>
    <source>
        <strain evidence="14">Busselton2</strain>
    </source>
</reference>
<evidence type="ECO:0000256" key="1">
    <source>
        <dbReference type="ARBA" id="ARBA00004123"/>
    </source>
</evidence>
<dbReference type="InterPro" id="IPR005636">
    <property type="entry name" value="DTW"/>
</dbReference>
<evidence type="ECO:0000256" key="5">
    <source>
        <dbReference type="ARBA" id="ARBA00022694"/>
    </source>
</evidence>
<dbReference type="EMBL" id="JANTQA010000042">
    <property type="protein sequence ID" value="KAJ3434502.1"/>
    <property type="molecule type" value="Genomic_DNA"/>
</dbReference>
<comment type="function">
    <text evidence="7">Catalyzes the formation of 3-(3-amino-3-carboxypropyl)uridine (acp3U) at position 20 in the D-loop of several cytoplasmic tRNAs (acp3U(20)).</text>
</comment>
<evidence type="ECO:0000256" key="12">
    <source>
        <dbReference type="SAM" id="MobiDB-lite"/>
    </source>
</evidence>
<dbReference type="GO" id="GO:0005634">
    <property type="term" value="C:nucleus"/>
    <property type="evidence" value="ECO:0007669"/>
    <property type="project" value="UniProtKB-SubCell"/>
</dbReference>
<dbReference type="EC" id="2.5.1.25" evidence="2"/>
<comment type="catalytic activity">
    <reaction evidence="11">
        <text>a uridine in tRNA + S-adenosyl-L-methionine = a 3-[(3S)-3-amino-3-carboxypropyl]uridine in tRNA + S-methyl-5'-thioadenosine + H(+)</text>
        <dbReference type="Rhea" id="RHEA:62432"/>
        <dbReference type="Rhea" id="RHEA-COMP:13339"/>
        <dbReference type="Rhea" id="RHEA-COMP:16092"/>
        <dbReference type="ChEBI" id="CHEBI:15378"/>
        <dbReference type="ChEBI" id="CHEBI:17509"/>
        <dbReference type="ChEBI" id="CHEBI:59789"/>
        <dbReference type="ChEBI" id="CHEBI:65315"/>
        <dbReference type="ChEBI" id="CHEBI:82930"/>
        <dbReference type="EC" id="2.5.1.25"/>
    </reaction>
</comment>
<evidence type="ECO:0000256" key="9">
    <source>
        <dbReference type="ARBA" id="ARBA00039242"/>
    </source>
</evidence>
<evidence type="ECO:0000256" key="3">
    <source>
        <dbReference type="ARBA" id="ARBA00022679"/>
    </source>
</evidence>
<evidence type="ECO:0000256" key="7">
    <source>
        <dbReference type="ARBA" id="ARBA00037050"/>
    </source>
</evidence>
<evidence type="ECO:0000256" key="2">
    <source>
        <dbReference type="ARBA" id="ARBA00012386"/>
    </source>
</evidence>
<accession>A0AAV7YX88</accession>
<evidence type="ECO:0000256" key="10">
    <source>
        <dbReference type="ARBA" id="ARBA00042508"/>
    </source>
</evidence>
<feature type="region of interest" description="Disordered" evidence="12">
    <location>
        <begin position="237"/>
        <end position="259"/>
    </location>
</feature>
<keyword evidence="3" id="KW-0808">Transferase</keyword>
<dbReference type="Pfam" id="PF03942">
    <property type="entry name" value="DTW"/>
    <property type="match status" value="1"/>
</dbReference>
<keyword evidence="4" id="KW-0949">S-adenosyl-L-methionine</keyword>
<proteinExistence type="inferred from homology"/>
<sequence>MSLDLKLASFEGLEEESRKNCPNCKKSCKFYCPHCFTILNEINKTPQLTLPLKTFIVHHPKEKVSKSTAIHAKILAPESVEIIEFPHDLDTLVENSENDQAFDPESTLLLFPCEESKPISEVNWEKIQNVVFIDSTWFQTGKILRDPRIKDLPKIQINNYKTKFWRYQNISVHYLSTIEAIYYFFKEFVTHKNNGKYEGQVDNLLFFFEYTFQLIQKKYKREKKPFKHIKGYIKNNENDEDVEEKEKEKEKERNTEISEITQEQIQEKINNKEIEQTKMKKKKINFFLKVERMAC</sequence>
<keyword evidence="6" id="KW-0539">Nucleus</keyword>
<gene>
    <name evidence="14" type="ORF">M0812_01617</name>
</gene>
<evidence type="ECO:0000256" key="4">
    <source>
        <dbReference type="ARBA" id="ARBA00022691"/>
    </source>
</evidence>
<feature type="compositionally biased region" description="Basic and acidic residues" evidence="12">
    <location>
        <begin position="244"/>
        <end position="256"/>
    </location>
</feature>
<dbReference type="PANTHER" id="PTHR15627">
    <property type="entry name" value="NATURAL KILLER CELL-SPECIFIC ANTIGEN KLIP1"/>
    <property type="match status" value="1"/>
</dbReference>
<dbReference type="InterPro" id="IPR051521">
    <property type="entry name" value="tRNA_Mod/Golgi_Maint"/>
</dbReference>
<dbReference type="SMART" id="SM01144">
    <property type="entry name" value="DTW"/>
    <property type="match status" value="1"/>
</dbReference>
<evidence type="ECO:0000256" key="8">
    <source>
        <dbReference type="ARBA" id="ARBA00038290"/>
    </source>
</evidence>
<feature type="domain" description="DTW" evidence="13">
    <location>
        <begin position="28"/>
        <end position="220"/>
    </location>
</feature>
<dbReference type="Proteomes" id="UP001146793">
    <property type="component" value="Unassembled WGS sequence"/>
</dbReference>
<comment type="caution">
    <text evidence="14">The sequence shown here is derived from an EMBL/GenBank/DDBJ whole genome shotgun (WGS) entry which is preliminary data.</text>
</comment>